<evidence type="ECO:0000313" key="3">
    <source>
        <dbReference type="EMBL" id="CAF4543407.1"/>
    </source>
</evidence>
<dbReference type="Gene3D" id="1.10.10.60">
    <property type="entry name" value="Homeodomain-like"/>
    <property type="match status" value="1"/>
</dbReference>
<sequence length="348" mass="40841">MTRKEREALAKRVCNFYEDAASRSVKTTVSFFKKQNIPERTIRYILKKYLVYGTTHFLPRNGRPHKLSDKKVDAIVKSINNKTGVSQCEIARHYKVHHSTICRTLKRRTSVIIRKRKKAPKMNNYDQEKRAQVNCGKLYRLILNGCDIIMDDEKYFGLSGDNVQYNQRYYTTNPLTTPTDVKYKKKKKYSPKLLVWMAISSKGVPNIYVHKSVQAIGEKIYLNECINKRLLPFIEKHHKNDNYVFWPDKASAHYATSVLNRLKEKNVPIVHKLDNPPNVPQARPIETVWSLLEQKVYEHNWQAKSIDSLARRIRKKSKELEQNTLQAMIGHVRKKLRSMCRNGLYSIF</sequence>
<protein>
    <recommendedName>
        <fullName evidence="6">Transposase</fullName>
    </recommendedName>
</protein>
<keyword evidence="5" id="KW-1185">Reference proteome</keyword>
<evidence type="ECO:0008006" key="6">
    <source>
        <dbReference type="Google" id="ProtNLM"/>
    </source>
</evidence>
<dbReference type="Proteomes" id="UP000663851">
    <property type="component" value="Unassembled WGS sequence"/>
</dbReference>
<dbReference type="AlphaFoldDB" id="A0A821D3T0"/>
<name>A0A821D3T0_9BILA</name>
<dbReference type="Proteomes" id="UP000663833">
    <property type="component" value="Unassembled WGS sequence"/>
</dbReference>
<dbReference type="SUPFAM" id="SSF46689">
    <property type="entry name" value="Homeodomain-like"/>
    <property type="match status" value="1"/>
</dbReference>
<comment type="caution">
    <text evidence="4">The sequence shown here is derived from an EMBL/GenBank/DDBJ whole genome shotgun (WGS) entry which is preliminary data.</text>
</comment>
<organism evidence="4 5">
    <name type="scientific">Rotaria socialis</name>
    <dbReference type="NCBI Taxonomy" id="392032"/>
    <lineage>
        <taxon>Eukaryota</taxon>
        <taxon>Metazoa</taxon>
        <taxon>Spiralia</taxon>
        <taxon>Gnathifera</taxon>
        <taxon>Rotifera</taxon>
        <taxon>Eurotatoria</taxon>
        <taxon>Bdelloidea</taxon>
        <taxon>Philodinida</taxon>
        <taxon>Philodinidae</taxon>
        <taxon>Rotaria</taxon>
    </lineage>
</organism>
<dbReference type="EMBL" id="CAJOBO010005393">
    <property type="protein sequence ID" value="CAF4543407.1"/>
    <property type="molecule type" value="Genomic_DNA"/>
</dbReference>
<dbReference type="EMBL" id="CAJNXB010001179">
    <property type="protein sequence ID" value="CAF3141853.1"/>
    <property type="molecule type" value="Genomic_DNA"/>
</dbReference>
<gene>
    <name evidence="3" type="ORF">HFQ381_LOCUS30458</name>
    <name evidence="2" type="ORF">LUA448_LOCUS9797</name>
    <name evidence="1" type="ORF">TIS948_LOCUS9203</name>
    <name evidence="4" type="ORF">UJA718_LOCUS31758</name>
</gene>
<evidence type="ECO:0000313" key="1">
    <source>
        <dbReference type="EMBL" id="CAF3141853.1"/>
    </source>
</evidence>
<dbReference type="InterPro" id="IPR009057">
    <property type="entry name" value="Homeodomain-like_sf"/>
</dbReference>
<dbReference type="GO" id="GO:0003676">
    <property type="term" value="F:nucleic acid binding"/>
    <property type="evidence" value="ECO:0007669"/>
    <property type="project" value="InterPro"/>
</dbReference>
<dbReference type="PANTHER" id="PTHR47326">
    <property type="entry name" value="TRANSPOSABLE ELEMENT TC3 TRANSPOSASE-LIKE PROTEIN"/>
    <property type="match status" value="1"/>
</dbReference>
<evidence type="ECO:0000313" key="5">
    <source>
        <dbReference type="Proteomes" id="UP000663873"/>
    </source>
</evidence>
<dbReference type="Proteomes" id="UP000663825">
    <property type="component" value="Unassembled WGS sequence"/>
</dbReference>
<dbReference type="Proteomes" id="UP000663873">
    <property type="component" value="Unassembled WGS sequence"/>
</dbReference>
<dbReference type="Gene3D" id="3.30.420.10">
    <property type="entry name" value="Ribonuclease H-like superfamily/Ribonuclease H"/>
    <property type="match status" value="1"/>
</dbReference>
<proteinExistence type="predicted"/>
<dbReference type="InterPro" id="IPR036397">
    <property type="entry name" value="RNaseH_sf"/>
</dbReference>
<accession>A0A821D3T0</accession>
<evidence type="ECO:0000313" key="4">
    <source>
        <dbReference type="EMBL" id="CAF4616197.1"/>
    </source>
</evidence>
<reference evidence="4" key="1">
    <citation type="submission" date="2021-02" db="EMBL/GenBank/DDBJ databases">
        <authorList>
            <person name="Nowell W R."/>
        </authorList>
    </citation>
    <scope>NUCLEOTIDE SEQUENCE</scope>
</reference>
<dbReference type="EMBL" id="CAJNYD010001127">
    <property type="protein sequence ID" value="CAF3319542.1"/>
    <property type="molecule type" value="Genomic_DNA"/>
</dbReference>
<evidence type="ECO:0000313" key="2">
    <source>
        <dbReference type="EMBL" id="CAF3319542.1"/>
    </source>
</evidence>
<dbReference type="EMBL" id="CAJOBP010026884">
    <property type="protein sequence ID" value="CAF4616197.1"/>
    <property type="molecule type" value="Genomic_DNA"/>
</dbReference>
<dbReference type="PANTHER" id="PTHR47326:SF1">
    <property type="entry name" value="HTH PSQ-TYPE DOMAIN-CONTAINING PROTEIN"/>
    <property type="match status" value="1"/>
</dbReference>
<dbReference type="OrthoDB" id="10025891at2759"/>